<keyword evidence="5 6" id="KW-0472">Membrane</keyword>
<accession>A0A3D9JNU4</accession>
<comment type="similarity">
    <text evidence="2">Belongs to the GtrA family.</text>
</comment>
<feature type="transmembrane region" description="Helical" evidence="6">
    <location>
        <begin position="78"/>
        <end position="98"/>
    </location>
</feature>
<dbReference type="PANTHER" id="PTHR38459:SF1">
    <property type="entry name" value="PROPHAGE BACTOPRENOL-LINKED GLUCOSE TRANSLOCASE HOMOLOG"/>
    <property type="match status" value="1"/>
</dbReference>
<protein>
    <submittedName>
        <fullName evidence="8">Putative flippase GtrA</fullName>
    </submittedName>
</protein>
<comment type="caution">
    <text evidence="8">The sequence shown here is derived from an EMBL/GenBank/DDBJ whole genome shotgun (WGS) entry which is preliminary data.</text>
</comment>
<evidence type="ECO:0000256" key="3">
    <source>
        <dbReference type="ARBA" id="ARBA00022692"/>
    </source>
</evidence>
<dbReference type="AlphaFoldDB" id="A0A3D9JNU4"/>
<dbReference type="OrthoDB" id="9812049at2"/>
<evidence type="ECO:0000259" key="7">
    <source>
        <dbReference type="Pfam" id="PF04138"/>
    </source>
</evidence>
<sequence length="139" mass="14837">MLRLSEMLKMAKYALVGGLNTGVDFAVFCALIYGLGMPTAGAQVLSYLAGTANSYLLNRYWTFGVRGQKNAAELVRFVAVNVVSFAAATAALLGLEYAGLEAALAKAISVFVSLAVNYAGYRLWVFGGKERQRIGEPEA</sequence>
<evidence type="ECO:0000313" key="8">
    <source>
        <dbReference type="EMBL" id="RED75479.1"/>
    </source>
</evidence>
<dbReference type="Proteomes" id="UP000256977">
    <property type="component" value="Unassembled WGS sequence"/>
</dbReference>
<dbReference type="InterPro" id="IPR051401">
    <property type="entry name" value="GtrA_CellWall_Glycosyl"/>
</dbReference>
<proteinExistence type="inferred from homology"/>
<dbReference type="RefSeq" id="WP_116062209.1">
    <property type="nucleotide sequence ID" value="NZ_QRDZ01000015.1"/>
</dbReference>
<organism evidence="8 9">
    <name type="scientific">Cohnella phaseoli</name>
    <dbReference type="NCBI Taxonomy" id="456490"/>
    <lineage>
        <taxon>Bacteria</taxon>
        <taxon>Bacillati</taxon>
        <taxon>Bacillota</taxon>
        <taxon>Bacilli</taxon>
        <taxon>Bacillales</taxon>
        <taxon>Paenibacillaceae</taxon>
        <taxon>Cohnella</taxon>
    </lineage>
</organism>
<evidence type="ECO:0000256" key="4">
    <source>
        <dbReference type="ARBA" id="ARBA00022989"/>
    </source>
</evidence>
<dbReference type="InterPro" id="IPR007267">
    <property type="entry name" value="GtrA_DPMS_TM"/>
</dbReference>
<keyword evidence="4 6" id="KW-1133">Transmembrane helix</keyword>
<comment type="subcellular location">
    <subcellularLocation>
        <location evidence="1">Membrane</location>
        <topology evidence="1">Multi-pass membrane protein</topology>
    </subcellularLocation>
</comment>
<feature type="domain" description="GtrA/DPMS transmembrane" evidence="7">
    <location>
        <begin position="12"/>
        <end position="126"/>
    </location>
</feature>
<feature type="transmembrane region" description="Helical" evidence="6">
    <location>
        <begin position="104"/>
        <end position="124"/>
    </location>
</feature>
<dbReference type="Pfam" id="PF04138">
    <property type="entry name" value="GtrA_DPMS_TM"/>
    <property type="match status" value="1"/>
</dbReference>
<evidence type="ECO:0000256" key="1">
    <source>
        <dbReference type="ARBA" id="ARBA00004141"/>
    </source>
</evidence>
<name>A0A3D9JNU4_9BACL</name>
<feature type="transmembrane region" description="Helical" evidence="6">
    <location>
        <begin position="40"/>
        <end position="57"/>
    </location>
</feature>
<evidence type="ECO:0000256" key="6">
    <source>
        <dbReference type="SAM" id="Phobius"/>
    </source>
</evidence>
<dbReference type="GO" id="GO:0005886">
    <property type="term" value="C:plasma membrane"/>
    <property type="evidence" value="ECO:0007669"/>
    <property type="project" value="TreeGrafter"/>
</dbReference>
<evidence type="ECO:0000256" key="5">
    <source>
        <dbReference type="ARBA" id="ARBA00023136"/>
    </source>
</evidence>
<dbReference type="GO" id="GO:0000271">
    <property type="term" value="P:polysaccharide biosynthetic process"/>
    <property type="evidence" value="ECO:0007669"/>
    <property type="project" value="InterPro"/>
</dbReference>
<dbReference type="PANTHER" id="PTHR38459">
    <property type="entry name" value="PROPHAGE BACTOPRENOL-LINKED GLUCOSE TRANSLOCASE HOMOLOG"/>
    <property type="match status" value="1"/>
</dbReference>
<keyword evidence="9" id="KW-1185">Reference proteome</keyword>
<dbReference type="EMBL" id="QRDZ01000015">
    <property type="protein sequence ID" value="RED75479.1"/>
    <property type="molecule type" value="Genomic_DNA"/>
</dbReference>
<evidence type="ECO:0000313" key="9">
    <source>
        <dbReference type="Proteomes" id="UP000256977"/>
    </source>
</evidence>
<keyword evidence="3 6" id="KW-0812">Transmembrane</keyword>
<gene>
    <name evidence="8" type="ORF">DFP98_11594</name>
</gene>
<evidence type="ECO:0000256" key="2">
    <source>
        <dbReference type="ARBA" id="ARBA00009399"/>
    </source>
</evidence>
<reference evidence="8 9" key="1">
    <citation type="submission" date="2018-07" db="EMBL/GenBank/DDBJ databases">
        <title>Genomic Encyclopedia of Type Strains, Phase III (KMG-III): the genomes of soil and plant-associated and newly described type strains.</title>
        <authorList>
            <person name="Whitman W."/>
        </authorList>
    </citation>
    <scope>NUCLEOTIDE SEQUENCE [LARGE SCALE GENOMIC DNA]</scope>
    <source>
        <strain evidence="8 9">CECT 7287</strain>
    </source>
</reference>
<feature type="transmembrane region" description="Helical" evidence="6">
    <location>
        <begin position="12"/>
        <end position="34"/>
    </location>
</feature>